<dbReference type="InParanoid" id="A0A200PS56"/>
<dbReference type="EC" id="2.4.1.-" evidence="4"/>
<comment type="caution">
    <text evidence="5">The sequence shown here is derived from an EMBL/GenBank/DDBJ whole genome shotgun (WGS) entry which is preliminary data.</text>
</comment>
<dbReference type="PANTHER" id="PTHR11926:SF1375">
    <property type="entry name" value="GLYCOSYLTRANSFERASE"/>
    <property type="match status" value="1"/>
</dbReference>
<gene>
    <name evidence="5" type="ORF">BVC80_989g25</name>
</gene>
<dbReference type="OMA" id="YDANIPW"/>
<proteinExistence type="inferred from homology"/>
<evidence type="ECO:0000256" key="2">
    <source>
        <dbReference type="ARBA" id="ARBA00022679"/>
    </source>
</evidence>
<dbReference type="SUPFAM" id="SSF53756">
    <property type="entry name" value="UDP-Glycosyltransferase/glycogen phosphorylase"/>
    <property type="match status" value="1"/>
</dbReference>
<dbReference type="OrthoDB" id="5835829at2759"/>
<keyword evidence="2 3" id="KW-0808">Transferase</keyword>
<evidence type="ECO:0000313" key="5">
    <source>
        <dbReference type="EMBL" id="OVA01036.1"/>
    </source>
</evidence>
<comment type="similarity">
    <text evidence="1 3">Belongs to the UDP-glycosyltransferase family.</text>
</comment>
<accession>A0A200PS56</accession>
<dbReference type="GO" id="GO:0080043">
    <property type="term" value="F:quercetin 3-O-glucosyltransferase activity"/>
    <property type="evidence" value="ECO:0007669"/>
    <property type="project" value="TreeGrafter"/>
</dbReference>
<keyword evidence="3" id="KW-0328">Glycosyltransferase</keyword>
<protein>
    <recommendedName>
        <fullName evidence="4">Glycosyltransferase</fullName>
        <ecNumber evidence="4">2.4.1.-</ecNumber>
    </recommendedName>
</protein>
<dbReference type="EMBL" id="MVGT01004219">
    <property type="protein sequence ID" value="OVA01036.1"/>
    <property type="molecule type" value="Genomic_DNA"/>
</dbReference>
<evidence type="ECO:0000256" key="4">
    <source>
        <dbReference type="RuleBase" id="RU362057"/>
    </source>
</evidence>
<dbReference type="FunFam" id="3.40.50.2000:FF:000019">
    <property type="entry name" value="Glycosyltransferase"/>
    <property type="match status" value="1"/>
</dbReference>
<dbReference type="InterPro" id="IPR035595">
    <property type="entry name" value="UDP_glycos_trans_CS"/>
</dbReference>
<sequence length="452" mass="50263">MEEETSYVAHVVVLPYQGQGHMNPMLQFSKRLAFKGLKVTVATTLSITKTMQAQVGSVMIESIYDDSNETGGFKERVEKLEASGSKNLTDLIKKHEGSRYPVKCLVYDANLGWPLNVAKQLGIAKAAFFTQSCSANGTYYLMQQEISGKLPSGPTVLMSGLQTQGLHKLPTFGLASGGISPILRHIFSQLSGPEEADWVLFNSFDSLEEEVVNWMAKIWSVKTIGPTVPSMYLDKKVEGDINYGFNIVRPKDDDVCMKWLDTKEPGSVVYVSFGSAAALKEEQMEELAMALMQNKSSFLWVVRASEEKKLPSKFLEEITSNKGLVVKWCPQLEVLAHNSVGCFLTHCGWNSTMEALSFGVPMVIMPQFLDQFTNAKFVEDIWGTGIRPKVDEKGIVRKEDLDLCIRDVMEGERGKEIKRNAAKWKKLAKDAVDEGGSSDKNINEIVARLKSM</sequence>
<dbReference type="PANTHER" id="PTHR11926">
    <property type="entry name" value="GLUCOSYL/GLUCURONOSYL TRANSFERASES"/>
    <property type="match status" value="1"/>
</dbReference>
<dbReference type="CDD" id="cd03784">
    <property type="entry name" value="GT1_Gtf-like"/>
    <property type="match status" value="1"/>
</dbReference>
<dbReference type="GO" id="GO:0080044">
    <property type="term" value="F:quercetin 7-O-glucosyltransferase activity"/>
    <property type="evidence" value="ECO:0007669"/>
    <property type="project" value="TreeGrafter"/>
</dbReference>
<dbReference type="AlphaFoldDB" id="A0A200PS56"/>
<dbReference type="FunCoup" id="A0A200PS56">
    <property type="interactions" value="144"/>
</dbReference>
<evidence type="ECO:0000256" key="3">
    <source>
        <dbReference type="RuleBase" id="RU003718"/>
    </source>
</evidence>
<reference evidence="5 6" key="1">
    <citation type="journal article" date="2017" name="Mol. Plant">
        <title>The Genome of Medicinal Plant Macleaya cordata Provides New Insights into Benzylisoquinoline Alkaloids Metabolism.</title>
        <authorList>
            <person name="Liu X."/>
            <person name="Liu Y."/>
            <person name="Huang P."/>
            <person name="Ma Y."/>
            <person name="Qing Z."/>
            <person name="Tang Q."/>
            <person name="Cao H."/>
            <person name="Cheng P."/>
            <person name="Zheng Y."/>
            <person name="Yuan Z."/>
            <person name="Zhou Y."/>
            <person name="Liu J."/>
            <person name="Tang Z."/>
            <person name="Zhuo Y."/>
            <person name="Zhang Y."/>
            <person name="Yu L."/>
            <person name="Huang J."/>
            <person name="Yang P."/>
            <person name="Peng Q."/>
            <person name="Zhang J."/>
            <person name="Jiang W."/>
            <person name="Zhang Z."/>
            <person name="Lin K."/>
            <person name="Ro D.K."/>
            <person name="Chen X."/>
            <person name="Xiong X."/>
            <person name="Shang Y."/>
            <person name="Huang S."/>
            <person name="Zeng J."/>
        </authorList>
    </citation>
    <scope>NUCLEOTIDE SEQUENCE [LARGE SCALE GENOMIC DNA]</scope>
    <source>
        <strain evidence="6">cv. BLH2017</strain>
        <tissue evidence="5">Root</tissue>
    </source>
</reference>
<dbReference type="Proteomes" id="UP000195402">
    <property type="component" value="Unassembled WGS sequence"/>
</dbReference>
<keyword evidence="6" id="KW-1185">Reference proteome</keyword>
<dbReference type="Gene3D" id="3.40.50.2000">
    <property type="entry name" value="Glycogen Phosphorylase B"/>
    <property type="match status" value="2"/>
</dbReference>
<dbReference type="Pfam" id="PF00201">
    <property type="entry name" value="UDPGT"/>
    <property type="match status" value="1"/>
</dbReference>
<dbReference type="PROSITE" id="PS00375">
    <property type="entry name" value="UDPGT"/>
    <property type="match status" value="1"/>
</dbReference>
<evidence type="ECO:0000256" key="1">
    <source>
        <dbReference type="ARBA" id="ARBA00009995"/>
    </source>
</evidence>
<dbReference type="InterPro" id="IPR002213">
    <property type="entry name" value="UDP_glucos_trans"/>
</dbReference>
<organism evidence="5 6">
    <name type="scientific">Macleaya cordata</name>
    <name type="common">Five-seeded plume-poppy</name>
    <name type="synonym">Bocconia cordata</name>
    <dbReference type="NCBI Taxonomy" id="56857"/>
    <lineage>
        <taxon>Eukaryota</taxon>
        <taxon>Viridiplantae</taxon>
        <taxon>Streptophyta</taxon>
        <taxon>Embryophyta</taxon>
        <taxon>Tracheophyta</taxon>
        <taxon>Spermatophyta</taxon>
        <taxon>Magnoliopsida</taxon>
        <taxon>Ranunculales</taxon>
        <taxon>Papaveraceae</taxon>
        <taxon>Papaveroideae</taxon>
        <taxon>Macleaya</taxon>
    </lineage>
</organism>
<name>A0A200PS56_MACCD</name>
<evidence type="ECO:0000313" key="6">
    <source>
        <dbReference type="Proteomes" id="UP000195402"/>
    </source>
</evidence>